<evidence type="ECO:0000256" key="6">
    <source>
        <dbReference type="ARBA" id="ARBA00022692"/>
    </source>
</evidence>
<evidence type="ECO:0000256" key="2">
    <source>
        <dbReference type="ARBA" id="ARBA00007069"/>
    </source>
</evidence>
<gene>
    <name evidence="12" type="ORF">SAMN04489760_10818</name>
</gene>
<evidence type="ECO:0000256" key="9">
    <source>
        <dbReference type="RuleBase" id="RU363032"/>
    </source>
</evidence>
<feature type="transmembrane region" description="Helical" evidence="9">
    <location>
        <begin position="110"/>
        <end position="133"/>
    </location>
</feature>
<dbReference type="STRING" id="43775.SAMN04489760_10818"/>
<dbReference type="Gene3D" id="1.10.3720.10">
    <property type="entry name" value="MetI-like"/>
    <property type="match status" value="1"/>
</dbReference>
<dbReference type="SUPFAM" id="SSF161098">
    <property type="entry name" value="MetI-like"/>
    <property type="match status" value="1"/>
</dbReference>
<keyword evidence="3 9" id="KW-0813">Transport</keyword>
<proteinExistence type="inferred from homology"/>
<evidence type="ECO:0000259" key="11">
    <source>
        <dbReference type="PROSITE" id="PS50928"/>
    </source>
</evidence>
<organism evidence="12 13">
    <name type="scientific">Syntrophus gentianae</name>
    <dbReference type="NCBI Taxonomy" id="43775"/>
    <lineage>
        <taxon>Bacteria</taxon>
        <taxon>Pseudomonadati</taxon>
        <taxon>Thermodesulfobacteriota</taxon>
        <taxon>Syntrophia</taxon>
        <taxon>Syntrophales</taxon>
        <taxon>Syntrophaceae</taxon>
        <taxon>Syntrophus</taxon>
    </lineage>
</organism>
<feature type="transmembrane region" description="Helical" evidence="9">
    <location>
        <begin position="12"/>
        <end position="33"/>
    </location>
</feature>
<keyword evidence="7 9" id="KW-1133">Transmembrane helix</keyword>
<dbReference type="InterPro" id="IPR051124">
    <property type="entry name" value="Phosphate_Transport_Permease"/>
</dbReference>
<comment type="subcellular location">
    <subcellularLocation>
        <location evidence="1 9">Cell membrane</location>
        <topology evidence="1 9">Multi-pass membrane protein</topology>
    </subcellularLocation>
</comment>
<feature type="domain" description="ABC transmembrane type-1" evidence="11">
    <location>
        <begin position="69"/>
        <end position="280"/>
    </location>
</feature>
<accession>A0A1H7WUS3</accession>
<sequence length="295" mass="31512">MTRQGKEKLIKLFFLGIAAVSILILGLIVVFLFREGVPIFQEVSVSGFLFGKEWYPTYDPPEYGIWPLIVGSLVVTLLSSLIAVPLGVLSAIFIAEIAPVAIRDILKSAIELLAGLPSVVLGFFGMVVLAPWLQETFDLPTGLNIVNASLMLAIMAIPTISSISEDALYAVGKEFKEASYALGATRYETITRVIVPSALSGISAAVILGMARAIGETMVVLMVAGGAAALPESLFDPVRPMPASIAAEMGEAPFRSGHYHALFATGIVLFFLTLLFNLIADYISNRFKQVGSATL</sequence>
<keyword evidence="4 10" id="KW-1003">Cell membrane</keyword>
<dbReference type="GO" id="GO:0005315">
    <property type="term" value="F:phosphate transmembrane transporter activity"/>
    <property type="evidence" value="ECO:0007669"/>
    <property type="project" value="InterPro"/>
</dbReference>
<feature type="transmembrane region" description="Helical" evidence="9">
    <location>
        <begin position="193"/>
        <end position="214"/>
    </location>
</feature>
<evidence type="ECO:0000256" key="10">
    <source>
        <dbReference type="RuleBase" id="RU363054"/>
    </source>
</evidence>
<dbReference type="GO" id="GO:0006817">
    <property type="term" value="P:phosphate ion transport"/>
    <property type="evidence" value="ECO:0007669"/>
    <property type="project" value="UniProtKB-KW"/>
</dbReference>
<dbReference type="EMBL" id="FOBS01000008">
    <property type="protein sequence ID" value="SEM25306.1"/>
    <property type="molecule type" value="Genomic_DNA"/>
</dbReference>
<dbReference type="PROSITE" id="PS50928">
    <property type="entry name" value="ABC_TM1"/>
    <property type="match status" value="1"/>
</dbReference>
<keyword evidence="8 9" id="KW-0472">Membrane</keyword>
<dbReference type="OrthoDB" id="9785113at2"/>
<feature type="transmembrane region" description="Helical" evidence="9">
    <location>
        <begin position="145"/>
        <end position="172"/>
    </location>
</feature>
<evidence type="ECO:0000256" key="4">
    <source>
        <dbReference type="ARBA" id="ARBA00022475"/>
    </source>
</evidence>
<feature type="transmembrane region" description="Helical" evidence="9">
    <location>
        <begin position="65"/>
        <end position="98"/>
    </location>
</feature>
<comment type="function">
    <text evidence="10">Part of the binding-protein-dependent transport system for phosphate; probably responsible for the translocation of the substrate across the membrane.</text>
</comment>
<evidence type="ECO:0000256" key="5">
    <source>
        <dbReference type="ARBA" id="ARBA00022592"/>
    </source>
</evidence>
<evidence type="ECO:0000256" key="8">
    <source>
        <dbReference type="ARBA" id="ARBA00023136"/>
    </source>
</evidence>
<dbReference type="AlphaFoldDB" id="A0A1H7WUS3"/>
<evidence type="ECO:0000313" key="12">
    <source>
        <dbReference type="EMBL" id="SEM25306.1"/>
    </source>
</evidence>
<dbReference type="InterPro" id="IPR011864">
    <property type="entry name" value="Phosphate_PstC"/>
</dbReference>
<dbReference type="Proteomes" id="UP000198744">
    <property type="component" value="Unassembled WGS sequence"/>
</dbReference>
<dbReference type="CDD" id="cd06261">
    <property type="entry name" value="TM_PBP2"/>
    <property type="match status" value="1"/>
</dbReference>
<dbReference type="Pfam" id="PF00528">
    <property type="entry name" value="BPD_transp_1"/>
    <property type="match status" value="1"/>
</dbReference>
<evidence type="ECO:0000256" key="7">
    <source>
        <dbReference type="ARBA" id="ARBA00022989"/>
    </source>
</evidence>
<dbReference type="InterPro" id="IPR035906">
    <property type="entry name" value="MetI-like_sf"/>
</dbReference>
<evidence type="ECO:0000256" key="3">
    <source>
        <dbReference type="ARBA" id="ARBA00022448"/>
    </source>
</evidence>
<feature type="transmembrane region" description="Helical" evidence="9">
    <location>
        <begin position="259"/>
        <end position="279"/>
    </location>
</feature>
<reference evidence="12 13" key="1">
    <citation type="submission" date="2016-10" db="EMBL/GenBank/DDBJ databases">
        <authorList>
            <person name="de Groot N.N."/>
        </authorList>
    </citation>
    <scope>NUCLEOTIDE SEQUENCE [LARGE SCALE GENOMIC DNA]</scope>
    <source>
        <strain evidence="12 13">DSM 8423</strain>
    </source>
</reference>
<dbReference type="NCBIfam" id="TIGR02138">
    <property type="entry name" value="phosphate_pstC"/>
    <property type="match status" value="1"/>
</dbReference>
<dbReference type="RefSeq" id="WP_093883024.1">
    <property type="nucleotide sequence ID" value="NZ_FOBS01000008.1"/>
</dbReference>
<protein>
    <recommendedName>
        <fullName evidence="10">Phosphate transport system permease protein</fullName>
    </recommendedName>
</protein>
<keyword evidence="13" id="KW-1185">Reference proteome</keyword>
<comment type="similarity">
    <text evidence="2 10">Belongs to the binding-protein-dependent transport system permease family. CysTW subfamily.</text>
</comment>
<keyword evidence="6 9" id="KW-0812">Transmembrane</keyword>
<dbReference type="GO" id="GO:0005886">
    <property type="term" value="C:plasma membrane"/>
    <property type="evidence" value="ECO:0007669"/>
    <property type="project" value="UniProtKB-SubCell"/>
</dbReference>
<dbReference type="PANTHER" id="PTHR30425">
    <property type="entry name" value="PHOSPHATE TRANSPORT SYSTEM PERMEASE PROTEIN PST"/>
    <property type="match status" value="1"/>
</dbReference>
<evidence type="ECO:0000313" key="13">
    <source>
        <dbReference type="Proteomes" id="UP000198744"/>
    </source>
</evidence>
<evidence type="ECO:0000256" key="1">
    <source>
        <dbReference type="ARBA" id="ARBA00004651"/>
    </source>
</evidence>
<dbReference type="PANTHER" id="PTHR30425:SF1">
    <property type="entry name" value="PHOSPHATE TRANSPORT SYSTEM PERMEASE PROTEIN PSTC"/>
    <property type="match status" value="1"/>
</dbReference>
<keyword evidence="5 10" id="KW-0592">Phosphate transport</keyword>
<name>A0A1H7WUS3_9BACT</name>
<dbReference type="InterPro" id="IPR000515">
    <property type="entry name" value="MetI-like"/>
</dbReference>